<evidence type="ECO:0000313" key="2">
    <source>
        <dbReference type="EMBL" id="BCK57098.1"/>
    </source>
</evidence>
<organism evidence="2 3">
    <name type="scientific">Nocardia wallacei</name>
    <dbReference type="NCBI Taxonomy" id="480035"/>
    <lineage>
        <taxon>Bacteria</taxon>
        <taxon>Bacillati</taxon>
        <taxon>Actinomycetota</taxon>
        <taxon>Actinomycetes</taxon>
        <taxon>Mycobacteriales</taxon>
        <taxon>Nocardiaceae</taxon>
        <taxon>Nocardia</taxon>
    </lineage>
</organism>
<dbReference type="AlphaFoldDB" id="A0A7G1KPF2"/>
<keyword evidence="3" id="KW-1185">Reference proteome</keyword>
<dbReference type="EMBL" id="AP023396">
    <property type="protein sequence ID" value="BCK57098.1"/>
    <property type="molecule type" value="Genomic_DNA"/>
</dbReference>
<gene>
    <name evidence="2" type="ORF">NWFMUON74_48700</name>
</gene>
<dbReference type="GeneID" id="80349317"/>
<dbReference type="SMART" id="SM00530">
    <property type="entry name" value="HTH_XRE"/>
    <property type="match status" value="1"/>
</dbReference>
<dbReference type="GO" id="GO:0003677">
    <property type="term" value="F:DNA binding"/>
    <property type="evidence" value="ECO:0007669"/>
    <property type="project" value="InterPro"/>
</dbReference>
<dbReference type="RefSeq" id="WP_187684042.1">
    <property type="nucleotide sequence ID" value="NZ_AP023396.1"/>
</dbReference>
<evidence type="ECO:0000259" key="1">
    <source>
        <dbReference type="PROSITE" id="PS50943"/>
    </source>
</evidence>
<feature type="domain" description="HTH cro/C1-type" evidence="1">
    <location>
        <begin position="27"/>
        <end position="81"/>
    </location>
</feature>
<reference evidence="2 3" key="1">
    <citation type="submission" date="2020-08" db="EMBL/GenBank/DDBJ databases">
        <title>Genome Sequencing of Nocardia wallacei strain FMUON74 and assembly.</title>
        <authorList>
            <person name="Toyokawa M."/>
            <person name="Uesaka K."/>
        </authorList>
    </citation>
    <scope>NUCLEOTIDE SEQUENCE [LARGE SCALE GENOMIC DNA]</scope>
    <source>
        <strain evidence="2 3">FMUON74</strain>
    </source>
</reference>
<dbReference type="InterPro" id="IPR001387">
    <property type="entry name" value="Cro/C1-type_HTH"/>
</dbReference>
<dbReference type="InterPro" id="IPR010982">
    <property type="entry name" value="Lambda_DNA-bd_dom_sf"/>
</dbReference>
<dbReference type="SUPFAM" id="SSF47413">
    <property type="entry name" value="lambda repressor-like DNA-binding domains"/>
    <property type="match status" value="1"/>
</dbReference>
<name>A0A7G1KPF2_9NOCA</name>
<accession>A0A7G1KPF2</accession>
<evidence type="ECO:0000313" key="3">
    <source>
        <dbReference type="Proteomes" id="UP000516173"/>
    </source>
</evidence>
<sequence>MSRGPTDTASRAAQPTAAVADELAREIKRLRLDAGMSQRELAARVGYSRQYVSMAEWENSGLPSAELVSAIDMALCAGGELTALRAEAGSSRKRAEISTTYRSQAEATREIRGLTVNADTIDVMAIRGLGILGLNGSLLRDSIPEGARIRVLLLDPESEAVAARAESIGESVESFTAGIQLSIARIKELADTGRSVAIYTYSHVPVWRIIKIDHVLFVSAFTVNREGHAAPTHRVEPNDQGVLHSAFISTMEQALLSATRII</sequence>
<proteinExistence type="predicted"/>
<protein>
    <recommendedName>
        <fullName evidence="1">HTH cro/C1-type domain-containing protein</fullName>
    </recommendedName>
</protein>
<dbReference type="KEGG" id="nwl:NWFMUON74_48700"/>
<dbReference type="Proteomes" id="UP000516173">
    <property type="component" value="Chromosome"/>
</dbReference>
<dbReference type="CDD" id="cd00093">
    <property type="entry name" value="HTH_XRE"/>
    <property type="match status" value="1"/>
</dbReference>
<dbReference type="PROSITE" id="PS50943">
    <property type="entry name" value="HTH_CROC1"/>
    <property type="match status" value="1"/>
</dbReference>
<dbReference type="Gene3D" id="1.10.260.40">
    <property type="entry name" value="lambda repressor-like DNA-binding domains"/>
    <property type="match status" value="1"/>
</dbReference>
<dbReference type="Pfam" id="PF13560">
    <property type="entry name" value="HTH_31"/>
    <property type="match status" value="1"/>
</dbReference>